<feature type="region of interest" description="Disordered" evidence="1">
    <location>
        <begin position="1"/>
        <end position="21"/>
    </location>
</feature>
<protein>
    <submittedName>
        <fullName evidence="2">Uncharacterized protein</fullName>
    </submittedName>
</protein>
<sequence>MTVSVLPAGSPEDDPSSPVVRTREPLWRVRHLRPLRPLSQFCRPPPVTVKSSEALPLRHLRHEGSRGSQYLAFGDALRLMLPPLEDGCLAAALCACVRPKMAGDVGPREIIPTDAEREELRLAEDLAASGRRAKDFVAVTAARVSDPEAVVRRSAWRVFRCSELDGFPASTRVHYGQHLQFGLPSVDDASSEILLSCEPPSRSGGIGAPYLILGRFVDFGYVCHGRRSWNTAFTLVPTLSSAGAYGDPVDLRCGMRIVPIAPFSYLHGPRLMQAVFGGLSNPVGRGCVARCAAVGKDGRELLLHASSPGGEPPDVGWVLERLSLTEGSPQAAATTGVDTTFAQWQALRAAILKRIRRRGEALAFSIFRKILSKDCLVLDGPISTSHLPAADGAVALAERTLVGESCVLTTLRCGYGVQLGEADMQLITRHFRPSGSESVWPEPVIDINALADALRGETSPGRSRTVQQLYSLLQKQAGLKPTDSLSVAWVRARVESMEVSGQLFPAEDLMASLPLVRSHAGITRLGFVRWQMDALALVPSHESLLEFLHQMWGDVVLSLGTEEEKFNWSLSLPRGEMIG</sequence>
<dbReference type="Proteomes" id="UP000649617">
    <property type="component" value="Unassembled WGS sequence"/>
</dbReference>
<comment type="caution">
    <text evidence="2">The sequence shown here is derived from an EMBL/GenBank/DDBJ whole genome shotgun (WGS) entry which is preliminary data.</text>
</comment>
<evidence type="ECO:0000313" key="2">
    <source>
        <dbReference type="EMBL" id="CAE7659336.1"/>
    </source>
</evidence>
<dbReference type="EMBL" id="CAJNIZ010043404">
    <property type="protein sequence ID" value="CAE7659336.1"/>
    <property type="molecule type" value="Genomic_DNA"/>
</dbReference>
<organism evidence="2 3">
    <name type="scientific">Symbiodinium pilosum</name>
    <name type="common">Dinoflagellate</name>
    <dbReference type="NCBI Taxonomy" id="2952"/>
    <lineage>
        <taxon>Eukaryota</taxon>
        <taxon>Sar</taxon>
        <taxon>Alveolata</taxon>
        <taxon>Dinophyceae</taxon>
        <taxon>Suessiales</taxon>
        <taxon>Symbiodiniaceae</taxon>
        <taxon>Symbiodinium</taxon>
    </lineage>
</organism>
<dbReference type="OrthoDB" id="413997at2759"/>
<evidence type="ECO:0000256" key="1">
    <source>
        <dbReference type="SAM" id="MobiDB-lite"/>
    </source>
</evidence>
<proteinExistence type="predicted"/>
<dbReference type="AlphaFoldDB" id="A0A812W5K8"/>
<gene>
    <name evidence="2" type="ORF">SPIL2461_LOCUS17831</name>
</gene>
<keyword evidence="3" id="KW-1185">Reference proteome</keyword>
<name>A0A812W5K8_SYMPI</name>
<accession>A0A812W5K8</accession>
<evidence type="ECO:0000313" key="3">
    <source>
        <dbReference type="Proteomes" id="UP000649617"/>
    </source>
</evidence>
<reference evidence="2" key="1">
    <citation type="submission" date="2021-02" db="EMBL/GenBank/DDBJ databases">
        <authorList>
            <person name="Dougan E. K."/>
            <person name="Rhodes N."/>
            <person name="Thang M."/>
            <person name="Chan C."/>
        </authorList>
    </citation>
    <scope>NUCLEOTIDE SEQUENCE</scope>
</reference>